<gene>
    <name evidence="2" type="ORF">M569_01388</name>
</gene>
<organism evidence="2 3">
    <name type="scientific">Genlisea aurea</name>
    <dbReference type="NCBI Taxonomy" id="192259"/>
    <lineage>
        <taxon>Eukaryota</taxon>
        <taxon>Viridiplantae</taxon>
        <taxon>Streptophyta</taxon>
        <taxon>Embryophyta</taxon>
        <taxon>Tracheophyta</taxon>
        <taxon>Spermatophyta</taxon>
        <taxon>Magnoliopsida</taxon>
        <taxon>eudicotyledons</taxon>
        <taxon>Gunneridae</taxon>
        <taxon>Pentapetalae</taxon>
        <taxon>asterids</taxon>
        <taxon>lamiids</taxon>
        <taxon>Lamiales</taxon>
        <taxon>Lentibulariaceae</taxon>
        <taxon>Genlisea</taxon>
    </lineage>
</organism>
<feature type="region of interest" description="Disordered" evidence="1">
    <location>
        <begin position="22"/>
        <end position="41"/>
    </location>
</feature>
<keyword evidence="3" id="KW-1185">Reference proteome</keyword>
<protein>
    <submittedName>
        <fullName evidence="2">Uncharacterized protein</fullName>
    </submittedName>
</protein>
<feature type="non-terminal residue" evidence="2">
    <location>
        <position position="1"/>
    </location>
</feature>
<proteinExistence type="predicted"/>
<reference evidence="2 3" key="1">
    <citation type="journal article" date="2013" name="BMC Genomics">
        <title>The miniature genome of a carnivorous plant Genlisea aurea contains a low number of genes and short non-coding sequences.</title>
        <authorList>
            <person name="Leushkin E.V."/>
            <person name="Sutormin R.A."/>
            <person name="Nabieva E.R."/>
            <person name="Penin A.A."/>
            <person name="Kondrashov A.S."/>
            <person name="Logacheva M.D."/>
        </authorList>
    </citation>
    <scope>NUCLEOTIDE SEQUENCE [LARGE SCALE GENOMIC DNA]</scope>
</reference>
<name>S8D0V8_9LAMI</name>
<dbReference type="AlphaFoldDB" id="S8D0V8"/>
<feature type="compositionally biased region" description="Basic residues" evidence="1">
    <location>
        <begin position="22"/>
        <end position="33"/>
    </location>
</feature>
<dbReference type="Proteomes" id="UP000015453">
    <property type="component" value="Unassembled WGS sequence"/>
</dbReference>
<evidence type="ECO:0000313" key="3">
    <source>
        <dbReference type="Proteomes" id="UP000015453"/>
    </source>
</evidence>
<sequence length="63" mass="7273">EIPIAEKFRLAFEERDGRLATKRAKNARQHRRRAERERAMNDSRIQATVLASKAAKSLNLRGI</sequence>
<accession>S8D0V8</accession>
<dbReference type="EMBL" id="AUSU01000444">
    <property type="protein sequence ID" value="EPS73369.1"/>
    <property type="molecule type" value="Genomic_DNA"/>
</dbReference>
<evidence type="ECO:0000256" key="1">
    <source>
        <dbReference type="SAM" id="MobiDB-lite"/>
    </source>
</evidence>
<evidence type="ECO:0000313" key="2">
    <source>
        <dbReference type="EMBL" id="EPS73369.1"/>
    </source>
</evidence>
<comment type="caution">
    <text evidence="2">The sequence shown here is derived from an EMBL/GenBank/DDBJ whole genome shotgun (WGS) entry which is preliminary data.</text>
</comment>
<dbReference type="OrthoDB" id="10257471at2759"/>